<proteinExistence type="predicted"/>
<sequence length="75" mass="8882">MVGEGPSIFRNLERRVFQSHPERFEMLESELDNFLRQENGYAVFNKPTNKNASRNVNIKSNNLRRDYRATFTARC</sequence>
<evidence type="ECO:0000313" key="1">
    <source>
        <dbReference type="EMBL" id="KAE8262385.1"/>
    </source>
</evidence>
<reference evidence="1" key="2">
    <citation type="journal article" date="2019" name="IMA Fungus">
        <title>Genome sequencing and comparison of five Tilletia species to identify candidate genes for the detection of regulated species infecting wheat.</title>
        <authorList>
            <person name="Nguyen H.D.T."/>
            <person name="Sultana T."/>
            <person name="Kesanakurti P."/>
            <person name="Hambleton S."/>
        </authorList>
    </citation>
    <scope>NUCLEOTIDE SEQUENCE</scope>
    <source>
        <strain evidence="1">DAOMC 238032</strain>
    </source>
</reference>
<name>A0A8T8TMM0_9BASI</name>
<dbReference type="AlphaFoldDB" id="A0A8T8TMM0"/>
<comment type="caution">
    <text evidence="1">The sequence shown here is derived from an EMBL/GenBank/DDBJ whole genome shotgun (WGS) entry which is preliminary data.</text>
</comment>
<organism evidence="1 2">
    <name type="scientific">Tilletia caries</name>
    <name type="common">wheat bunt fungus</name>
    <dbReference type="NCBI Taxonomy" id="13290"/>
    <lineage>
        <taxon>Eukaryota</taxon>
        <taxon>Fungi</taxon>
        <taxon>Dikarya</taxon>
        <taxon>Basidiomycota</taxon>
        <taxon>Ustilaginomycotina</taxon>
        <taxon>Exobasidiomycetes</taxon>
        <taxon>Tilletiales</taxon>
        <taxon>Tilletiaceae</taxon>
        <taxon>Tilletia</taxon>
    </lineage>
</organism>
<feature type="non-terminal residue" evidence="1">
    <location>
        <position position="1"/>
    </location>
</feature>
<gene>
    <name evidence="1" type="ORF">A4X03_0g2491</name>
</gene>
<reference evidence="1" key="1">
    <citation type="submission" date="2016-04" db="EMBL/GenBank/DDBJ databases">
        <authorList>
            <person name="Nguyen H.D."/>
            <person name="Kesanakurti P."/>
            <person name="Cullis J."/>
            <person name="Levesque C.A."/>
            <person name="Hambleton S."/>
        </authorList>
    </citation>
    <scope>NUCLEOTIDE SEQUENCE</scope>
    <source>
        <strain evidence="1">DAOMC 238032</strain>
    </source>
</reference>
<dbReference type="Proteomes" id="UP000077671">
    <property type="component" value="Unassembled WGS sequence"/>
</dbReference>
<accession>A0A8T8TMM0</accession>
<protein>
    <submittedName>
        <fullName evidence="1">Uncharacterized protein</fullName>
    </submittedName>
</protein>
<evidence type="ECO:0000313" key="2">
    <source>
        <dbReference type="Proteomes" id="UP000077671"/>
    </source>
</evidence>
<dbReference type="EMBL" id="LWDD02000244">
    <property type="protein sequence ID" value="KAE8262385.1"/>
    <property type="molecule type" value="Genomic_DNA"/>
</dbReference>